<accession>A0A8J7TMU4</accession>
<dbReference type="EMBL" id="JAFLCK010000019">
    <property type="protein sequence ID" value="MBN8661371.1"/>
    <property type="molecule type" value="Genomic_DNA"/>
</dbReference>
<proteinExistence type="predicted"/>
<dbReference type="Proteomes" id="UP000664277">
    <property type="component" value="Unassembled WGS sequence"/>
</dbReference>
<protein>
    <submittedName>
        <fullName evidence="2">DUF1574 family protein</fullName>
    </submittedName>
</protein>
<dbReference type="InterPro" id="IPR011468">
    <property type="entry name" value="DUF1574"/>
</dbReference>
<dbReference type="AlphaFoldDB" id="A0A8J7TMU4"/>
<feature type="transmembrane region" description="Helical" evidence="1">
    <location>
        <begin position="20"/>
        <end position="49"/>
    </location>
</feature>
<dbReference type="Pfam" id="PF07611">
    <property type="entry name" value="DUF1574"/>
    <property type="match status" value="1"/>
</dbReference>
<dbReference type="SUPFAM" id="SSF52266">
    <property type="entry name" value="SGNH hydrolase"/>
    <property type="match status" value="1"/>
</dbReference>
<evidence type="ECO:0000313" key="2">
    <source>
        <dbReference type="EMBL" id="MBN8661371.1"/>
    </source>
</evidence>
<gene>
    <name evidence="2" type="ORF">J0M35_13480</name>
</gene>
<evidence type="ECO:0000256" key="1">
    <source>
        <dbReference type="SAM" id="Phobius"/>
    </source>
</evidence>
<dbReference type="Gene3D" id="3.40.50.1110">
    <property type="entry name" value="SGNH hydrolase"/>
    <property type="match status" value="1"/>
</dbReference>
<reference evidence="2" key="1">
    <citation type="submission" date="2021-02" db="EMBL/GenBank/DDBJ databases">
        <title>Genome-Resolved Metagenomics of a Microbial Community Performing Photosynthetic Biological Nutrient Removal.</title>
        <authorList>
            <person name="Mcdaniel E.A."/>
        </authorList>
    </citation>
    <scope>NUCLEOTIDE SEQUENCE</scope>
    <source>
        <strain evidence="2">UWPOB_OBS1</strain>
    </source>
</reference>
<comment type="caution">
    <text evidence="2">The sequence shown here is derived from an EMBL/GenBank/DDBJ whole genome shotgun (WGS) entry which is preliminary data.</text>
</comment>
<evidence type="ECO:0000313" key="3">
    <source>
        <dbReference type="Proteomes" id="UP000664277"/>
    </source>
</evidence>
<keyword evidence="1" id="KW-0472">Membrane</keyword>
<keyword evidence="1" id="KW-0812">Transmembrane</keyword>
<organism evidence="2 3">
    <name type="scientific">Candidatus Obscuribacter phosphatis</name>
    <dbReference type="NCBI Taxonomy" id="1906157"/>
    <lineage>
        <taxon>Bacteria</taxon>
        <taxon>Bacillati</taxon>
        <taxon>Candidatus Melainabacteria</taxon>
        <taxon>Candidatus Obscuribacterales</taxon>
        <taxon>Candidatus Obscuribacteraceae</taxon>
        <taxon>Candidatus Obscuribacter</taxon>
    </lineage>
</organism>
<keyword evidence="1" id="KW-1133">Transmembrane helix</keyword>
<sequence length="413" mass="47498">MQTSIDKPKLDDDMKGENFAASFVIQGFVCLVVLDLLLRFLGTAGYLGFNPLRVSHRSWVYWNEREFLLDAKESKQKPLNTALFGSSLMMSALHGGDAVYLNKPQNVTLHHKSQLFKDLMEKRSGKSDNNFAFALGGEMVSDAYILFKGMIEQGQGCRPEKLIYGIAPRDFMDHALPSVTSTEIYRYMRRVTDLAEIEKQARTSPTEKLELWLSKLSYIYQNREEFLYLQSRYAKFICRKLLGAGDLDLVHAPMHIRKQAFLELPEDSAPNEVIVTPPVGPETYVDNSSEYRNRYRKYREYQFAEQLGYLEKLLKLAKANNTEVILVNMPLTQANMNLMPSGFYQNYYNRVENLARLNGARLLDLNDQKLFPIEYFGDGVHMNTRGGKRFFEVLVDKLFQTEKAPQPEIKPAT</sequence>
<name>A0A8J7TMU4_9BACT</name>
<dbReference type="InterPro" id="IPR036514">
    <property type="entry name" value="SGNH_hydro_sf"/>
</dbReference>